<reference evidence="1 2" key="1">
    <citation type="journal article" date="2013" name="Proc. Natl. Acad. Sci. U.S.A.">
        <title>Fine-scale variation in meiotic recombination in Mimulus inferred from population shotgun sequencing.</title>
        <authorList>
            <person name="Hellsten U."/>
            <person name="Wright K.M."/>
            <person name="Jenkins J."/>
            <person name="Shu S."/>
            <person name="Yuan Y."/>
            <person name="Wessler S.R."/>
            <person name="Schmutz J."/>
            <person name="Willis J.H."/>
            <person name="Rokhsar D.S."/>
        </authorList>
    </citation>
    <scope>NUCLEOTIDE SEQUENCE [LARGE SCALE GENOMIC DNA]</scope>
    <source>
        <strain evidence="2">cv. DUN x IM62</strain>
    </source>
</reference>
<evidence type="ECO:0000313" key="2">
    <source>
        <dbReference type="Proteomes" id="UP000030748"/>
    </source>
</evidence>
<organism evidence="1 2">
    <name type="scientific">Erythranthe guttata</name>
    <name type="common">Yellow monkey flower</name>
    <name type="synonym">Mimulus guttatus</name>
    <dbReference type="NCBI Taxonomy" id="4155"/>
    <lineage>
        <taxon>Eukaryota</taxon>
        <taxon>Viridiplantae</taxon>
        <taxon>Streptophyta</taxon>
        <taxon>Embryophyta</taxon>
        <taxon>Tracheophyta</taxon>
        <taxon>Spermatophyta</taxon>
        <taxon>Magnoliopsida</taxon>
        <taxon>eudicotyledons</taxon>
        <taxon>Gunneridae</taxon>
        <taxon>Pentapetalae</taxon>
        <taxon>asterids</taxon>
        <taxon>lamiids</taxon>
        <taxon>Lamiales</taxon>
        <taxon>Phrymaceae</taxon>
        <taxon>Erythranthe</taxon>
    </lineage>
</organism>
<dbReference type="EMBL" id="KI632002">
    <property type="protein sequence ID" value="EYU25511.1"/>
    <property type="molecule type" value="Genomic_DNA"/>
</dbReference>
<keyword evidence="2" id="KW-1185">Reference proteome</keyword>
<dbReference type="AlphaFoldDB" id="A0A022QC54"/>
<protein>
    <submittedName>
        <fullName evidence="1">Uncharacterized protein</fullName>
    </submittedName>
</protein>
<dbReference type="Proteomes" id="UP000030748">
    <property type="component" value="Unassembled WGS sequence"/>
</dbReference>
<accession>A0A022QC54</accession>
<name>A0A022QC54_ERYGU</name>
<gene>
    <name evidence="1" type="ORF">MIMGU_mgv1a014435mg</name>
</gene>
<sequence>MKVQATLALSRPPISKPKILSAISNSCMNSPSSSLVRSMWDRISCVGEAFPSARSILRCLMMETSSWNHTLTSLFSFENKNLLPLAPQKTAAFSPTRWVRKTLDEYLAMRSKTNFSGWPFHPAQRKWRLSPTKGHPVFPGGSRLAAVAAAAADLSFLVKNKWWRERSPAKMQLRETQKTITSILLGLCL</sequence>
<evidence type="ECO:0000313" key="1">
    <source>
        <dbReference type="EMBL" id="EYU25511.1"/>
    </source>
</evidence>
<proteinExistence type="predicted"/>